<dbReference type="RefSeq" id="WP_268601153.1">
    <property type="nucleotide sequence ID" value="NZ_JAMDLV010000006.1"/>
</dbReference>
<feature type="domain" description="Phage terminase large subunit C-terminal" evidence="2">
    <location>
        <begin position="259"/>
        <end position="399"/>
    </location>
</feature>
<dbReference type="InterPro" id="IPR052380">
    <property type="entry name" value="Viral_DNA_packaging_terminase"/>
</dbReference>
<dbReference type="NCBIfam" id="TIGR01547">
    <property type="entry name" value="phage_term_2"/>
    <property type="match status" value="1"/>
</dbReference>
<comment type="caution">
    <text evidence="3">The sequence shown here is derived from an EMBL/GenBank/DDBJ whole genome shotgun (WGS) entry which is preliminary data.</text>
</comment>
<evidence type="ECO:0000313" key="4">
    <source>
        <dbReference type="Proteomes" id="UP001207626"/>
    </source>
</evidence>
<dbReference type="Pfam" id="PF04466">
    <property type="entry name" value="Terminase_3"/>
    <property type="match status" value="1"/>
</dbReference>
<evidence type="ECO:0000259" key="2">
    <source>
        <dbReference type="Pfam" id="PF17288"/>
    </source>
</evidence>
<dbReference type="Proteomes" id="UP001207626">
    <property type="component" value="Unassembled WGS sequence"/>
</dbReference>
<dbReference type="EMBL" id="JAMDLW010000009">
    <property type="protein sequence ID" value="MCY9519725.1"/>
    <property type="molecule type" value="Genomic_DNA"/>
</dbReference>
<accession>A0ABT4DR60</accession>
<protein>
    <submittedName>
        <fullName evidence="3">PBSX family phage terminase large subunit</fullName>
    </submittedName>
</protein>
<sequence>MKLNISKKVFNKIYLERQIENQNRYQIYYGGSSSGKSYSLAQRTVLDVMKGRNYLIVRNVQNTIRRSCFNEIMKAISSFKLSEYFQVNKSELVITCTLNNKQILFAGLDDPEKIKSITPIDGVITDVWVEEATECDYKAVKQLDKRLRGRSKFKKRLTLSFNPILQDHWLYTEYFGIWDDSKQFIAKDDVSILKTTYKDNRFLTQDDIDALENETDQYYYEVYTLGNWGVLGAVIFKNWRVEDLSEVKKTFDKIRHGLDFGFADDPNALADIHYDKSRKRLFIFGEEYAADLTNDEIAEMVKPHVGFRVVTCDSSEPKTIKELQLRKINAIGAKKGPGSVEAGIRFLQGLEIIICTSCPNVKMEFSKYKWREDKNGNVLPVPIDKDNHLIDAIRYALEDEIGTTKLRVGKKSALGLR</sequence>
<reference evidence="3 4" key="1">
    <citation type="submission" date="2022-05" db="EMBL/GenBank/DDBJ databases">
        <title>Genome Sequencing of Bee-Associated Microbes.</title>
        <authorList>
            <person name="Dunlap C."/>
        </authorList>
    </citation>
    <scope>NUCLEOTIDE SEQUENCE [LARGE SCALE GENOMIC DNA]</scope>
    <source>
        <strain evidence="3 4">NRRL NRS-1438</strain>
    </source>
</reference>
<evidence type="ECO:0000259" key="1">
    <source>
        <dbReference type="Pfam" id="PF04466"/>
    </source>
</evidence>
<dbReference type="InterPro" id="IPR006437">
    <property type="entry name" value="Phage_terminase_lsu"/>
</dbReference>
<dbReference type="Gene3D" id="3.40.50.300">
    <property type="entry name" value="P-loop containing nucleotide triphosphate hydrolases"/>
    <property type="match status" value="1"/>
</dbReference>
<name>A0ABT4DR60_9BACL</name>
<evidence type="ECO:0000313" key="3">
    <source>
        <dbReference type="EMBL" id="MCY9519725.1"/>
    </source>
</evidence>
<keyword evidence="4" id="KW-1185">Reference proteome</keyword>
<dbReference type="PANTHER" id="PTHR39184:SF1">
    <property type="entry name" value="PBSX PHAGE TERMINASE LARGE SUBUNIT"/>
    <property type="match status" value="1"/>
</dbReference>
<gene>
    <name evidence="3" type="ORF">M5X09_08530</name>
</gene>
<dbReference type="Gene3D" id="3.30.420.280">
    <property type="match status" value="1"/>
</dbReference>
<dbReference type="InterPro" id="IPR035412">
    <property type="entry name" value="Terminase_L_N"/>
</dbReference>
<feature type="domain" description="Phage terminase large subunit N-terminal" evidence="1">
    <location>
        <begin position="23"/>
        <end position="226"/>
    </location>
</feature>
<dbReference type="InterPro" id="IPR027417">
    <property type="entry name" value="P-loop_NTPase"/>
</dbReference>
<dbReference type="Pfam" id="PF17288">
    <property type="entry name" value="Terminase_3C"/>
    <property type="match status" value="1"/>
</dbReference>
<organism evidence="3 4">
    <name type="scientific">Paenibacillus apiarius</name>
    <dbReference type="NCBI Taxonomy" id="46240"/>
    <lineage>
        <taxon>Bacteria</taxon>
        <taxon>Bacillati</taxon>
        <taxon>Bacillota</taxon>
        <taxon>Bacilli</taxon>
        <taxon>Bacillales</taxon>
        <taxon>Paenibacillaceae</taxon>
        <taxon>Paenibacillus</taxon>
    </lineage>
</organism>
<proteinExistence type="predicted"/>
<dbReference type="InterPro" id="IPR035413">
    <property type="entry name" value="Terminase_L_C"/>
</dbReference>
<dbReference type="PANTHER" id="PTHR39184">
    <property type="match status" value="1"/>
</dbReference>